<evidence type="ECO:0000313" key="3">
    <source>
        <dbReference type="Proteomes" id="UP000037510"/>
    </source>
</evidence>
<accession>A0A0L7KRB4</accession>
<keyword evidence="3" id="KW-1185">Reference proteome</keyword>
<gene>
    <name evidence="2" type="ORF">OBRU01_22403</name>
</gene>
<dbReference type="PANTHER" id="PTHR24413">
    <property type="entry name" value="SPECKLE-TYPE POZ PROTEIN"/>
    <property type="match status" value="1"/>
</dbReference>
<comment type="caution">
    <text evidence="2">The sequence shown here is derived from an EMBL/GenBank/DDBJ whole genome shotgun (WGS) entry which is preliminary data.</text>
</comment>
<dbReference type="AlphaFoldDB" id="A0A0L7KRB4"/>
<feature type="domain" description="BTB" evidence="1">
    <location>
        <begin position="62"/>
        <end position="129"/>
    </location>
</feature>
<dbReference type="PROSITE" id="PS50097">
    <property type="entry name" value="BTB"/>
    <property type="match status" value="1"/>
</dbReference>
<protein>
    <submittedName>
        <fullName evidence="2">Roadkill</fullName>
    </submittedName>
</protein>
<proteinExistence type="predicted"/>
<evidence type="ECO:0000313" key="2">
    <source>
        <dbReference type="EMBL" id="KOB65640.1"/>
    </source>
</evidence>
<dbReference type="Gene3D" id="3.30.710.10">
    <property type="entry name" value="Potassium Channel Kv1.1, Chain A"/>
    <property type="match status" value="1"/>
</dbReference>
<dbReference type="SMART" id="SM00225">
    <property type="entry name" value="BTB"/>
    <property type="match status" value="1"/>
</dbReference>
<dbReference type="STRING" id="104452.A0A0L7KRB4"/>
<reference evidence="2 3" key="1">
    <citation type="journal article" date="2015" name="Genome Biol. Evol.">
        <title>The genome of winter moth (Operophtera brumata) provides a genomic perspective on sexual dimorphism and phenology.</title>
        <authorList>
            <person name="Derks M.F."/>
            <person name="Smit S."/>
            <person name="Salis L."/>
            <person name="Schijlen E."/>
            <person name="Bossers A."/>
            <person name="Mateman C."/>
            <person name="Pijl A.S."/>
            <person name="de Ridder D."/>
            <person name="Groenen M.A."/>
            <person name="Visser M.E."/>
            <person name="Megens H.J."/>
        </authorList>
    </citation>
    <scope>NUCLEOTIDE SEQUENCE [LARGE SCALE GENOMIC DNA]</scope>
    <source>
        <strain evidence="2">WM2013NL</strain>
        <tissue evidence="2">Head and thorax</tissue>
    </source>
</reference>
<dbReference type="Proteomes" id="UP000037510">
    <property type="component" value="Unassembled WGS sequence"/>
</dbReference>
<name>A0A0L7KRB4_OPEBR</name>
<dbReference type="InterPro" id="IPR000210">
    <property type="entry name" value="BTB/POZ_dom"/>
</dbReference>
<dbReference type="SUPFAM" id="SSF54695">
    <property type="entry name" value="POZ domain"/>
    <property type="match status" value="1"/>
</dbReference>
<dbReference type="Pfam" id="PF00651">
    <property type="entry name" value="BTB"/>
    <property type="match status" value="1"/>
</dbReference>
<dbReference type="InterPro" id="IPR011333">
    <property type="entry name" value="SKP1/BTB/POZ_sf"/>
</dbReference>
<evidence type="ECO:0000259" key="1">
    <source>
        <dbReference type="PROSITE" id="PS50097"/>
    </source>
</evidence>
<dbReference type="EMBL" id="JTDY01006857">
    <property type="protein sequence ID" value="KOB65640.1"/>
    <property type="molecule type" value="Genomic_DNA"/>
</dbReference>
<dbReference type="Gene3D" id="6.10.250.3030">
    <property type="match status" value="1"/>
</dbReference>
<organism evidence="2 3">
    <name type="scientific">Operophtera brumata</name>
    <name type="common">Winter moth</name>
    <name type="synonym">Phalaena brumata</name>
    <dbReference type="NCBI Taxonomy" id="104452"/>
    <lineage>
        <taxon>Eukaryota</taxon>
        <taxon>Metazoa</taxon>
        <taxon>Ecdysozoa</taxon>
        <taxon>Arthropoda</taxon>
        <taxon>Hexapoda</taxon>
        <taxon>Insecta</taxon>
        <taxon>Pterygota</taxon>
        <taxon>Neoptera</taxon>
        <taxon>Endopterygota</taxon>
        <taxon>Lepidoptera</taxon>
        <taxon>Glossata</taxon>
        <taxon>Ditrysia</taxon>
        <taxon>Geometroidea</taxon>
        <taxon>Geometridae</taxon>
        <taxon>Larentiinae</taxon>
        <taxon>Operophtera</taxon>
    </lineage>
</organism>
<sequence length="268" mass="30469">MAVLFRSEIKSDTSANINEPLYLFFKLLVSHAVKAAVCSNIPLPYIQLSEDLGNLLTDDSFSDVTMKSADGQEFRAHKNVLAARSKVLRAHFEHNTKESITNVVETPWETAVLRDVLMFVYTDKVPRVDDAPDKLLVAADYYQLDRLKSLCEDALNNRLTVENAVDTLQLADLYSLNLLRQSTLNFIKNDRLKLVKETQGWKNIKSVEFIQMIYDFILAHQINKSLLININVDLYVYVETIMDPFIAFLCFVPACCLSFSHAAPAQKQ</sequence>